<dbReference type="Gene3D" id="2.30.110.10">
    <property type="entry name" value="Electron Transport, Fmn-binding Protein, Chain A"/>
    <property type="match status" value="1"/>
</dbReference>
<name>A0AB39KTT0_9CAUL</name>
<evidence type="ECO:0000313" key="2">
    <source>
        <dbReference type="EMBL" id="XDO97352.1"/>
    </source>
</evidence>
<dbReference type="InterPro" id="IPR052917">
    <property type="entry name" value="Stress-Dev_Protein"/>
</dbReference>
<dbReference type="PANTHER" id="PTHR34818:SF1">
    <property type="entry name" value="PROTEIN BLI-3"/>
    <property type="match status" value="1"/>
</dbReference>
<accession>A0AB39KTT0</accession>
<dbReference type="AlphaFoldDB" id="A0AB39KTT0"/>
<dbReference type="EMBL" id="CP158375">
    <property type="protein sequence ID" value="XDO97352.1"/>
    <property type="molecule type" value="Genomic_DNA"/>
</dbReference>
<gene>
    <name evidence="2" type="ORF">ABOZ73_02735</name>
</gene>
<dbReference type="SUPFAM" id="SSF50475">
    <property type="entry name" value="FMN-binding split barrel"/>
    <property type="match status" value="1"/>
</dbReference>
<dbReference type="PANTHER" id="PTHR34818">
    <property type="entry name" value="PROTEIN BLI-3"/>
    <property type="match status" value="1"/>
</dbReference>
<dbReference type="RefSeq" id="WP_369060515.1">
    <property type="nucleotide sequence ID" value="NZ_CP158375.1"/>
</dbReference>
<protein>
    <submittedName>
        <fullName evidence="2">Pyridoxamine 5'-phosphate oxidase family protein</fullName>
    </submittedName>
</protein>
<sequence length="166" mass="18679">MSTEVNDKAAVEKRLWKEIDDARFGMLGLTRSDEHFQPMTAYAEPETGKIWFFTLKDTDLAQAVEEGAMAMFTVQAKDGDFQACIGGHLMQMRDHARIEKYWNPVVAAWYPEGKDDPRLTLLCLDVEDAAIWISKGGPVRFAWEVAKANVTGSQPDMGDRANLDLH</sequence>
<evidence type="ECO:0000259" key="1">
    <source>
        <dbReference type="Pfam" id="PF16242"/>
    </source>
</evidence>
<proteinExistence type="predicted"/>
<organism evidence="2">
    <name type="scientific">Caulobacter sp. 73W</name>
    <dbReference type="NCBI Taxonomy" id="3161137"/>
    <lineage>
        <taxon>Bacteria</taxon>
        <taxon>Pseudomonadati</taxon>
        <taxon>Pseudomonadota</taxon>
        <taxon>Alphaproteobacteria</taxon>
        <taxon>Caulobacterales</taxon>
        <taxon>Caulobacteraceae</taxon>
        <taxon>Caulobacter</taxon>
    </lineage>
</organism>
<dbReference type="Pfam" id="PF16242">
    <property type="entry name" value="Pyrid_ox_like"/>
    <property type="match status" value="1"/>
</dbReference>
<reference evidence="2" key="1">
    <citation type="submission" date="2024-06" db="EMBL/GenBank/DDBJ databases">
        <title>Caulobacter inopinatus, sp. nov.</title>
        <authorList>
            <person name="Donachie S.P."/>
        </authorList>
    </citation>
    <scope>NUCLEOTIDE SEQUENCE</scope>
    <source>
        <strain evidence="2">73W</strain>
    </source>
</reference>
<dbReference type="InterPro" id="IPR012349">
    <property type="entry name" value="Split_barrel_FMN-bd"/>
</dbReference>
<feature type="domain" description="General stress protein FMN-binding split barrel" evidence="1">
    <location>
        <begin position="13"/>
        <end position="156"/>
    </location>
</feature>
<dbReference type="InterPro" id="IPR038725">
    <property type="entry name" value="YdaG_split_barrel_FMN-bd"/>
</dbReference>